<dbReference type="GO" id="GO:0005829">
    <property type="term" value="C:cytosol"/>
    <property type="evidence" value="ECO:0007669"/>
    <property type="project" value="TreeGrafter"/>
</dbReference>
<evidence type="ECO:0000256" key="5">
    <source>
        <dbReference type="ARBA" id="ARBA00022801"/>
    </source>
</evidence>
<comment type="cofactor">
    <cofactor evidence="1">
        <name>Zn(2+)</name>
        <dbReference type="ChEBI" id="CHEBI:29105"/>
    </cofactor>
</comment>
<evidence type="ECO:0000313" key="9">
    <source>
        <dbReference type="Proteomes" id="UP000824094"/>
    </source>
</evidence>
<evidence type="ECO:0000256" key="4">
    <source>
        <dbReference type="ARBA" id="ARBA00022723"/>
    </source>
</evidence>
<dbReference type="InterPro" id="IPR001365">
    <property type="entry name" value="A_deaminase_dom"/>
</dbReference>
<dbReference type="GO" id="GO:0046103">
    <property type="term" value="P:inosine biosynthetic process"/>
    <property type="evidence" value="ECO:0007669"/>
    <property type="project" value="TreeGrafter"/>
</dbReference>
<dbReference type="SUPFAM" id="SSF51556">
    <property type="entry name" value="Metallo-dependent hydrolases"/>
    <property type="match status" value="1"/>
</dbReference>
<dbReference type="GO" id="GO:0004000">
    <property type="term" value="F:adenosine deaminase activity"/>
    <property type="evidence" value="ECO:0007669"/>
    <property type="project" value="TreeGrafter"/>
</dbReference>
<dbReference type="GO" id="GO:0006154">
    <property type="term" value="P:adenosine catabolic process"/>
    <property type="evidence" value="ECO:0007669"/>
    <property type="project" value="TreeGrafter"/>
</dbReference>
<keyword evidence="5" id="KW-0378">Hydrolase</keyword>
<dbReference type="PANTHER" id="PTHR11409">
    <property type="entry name" value="ADENOSINE DEAMINASE"/>
    <property type="match status" value="1"/>
</dbReference>
<reference evidence="8" key="1">
    <citation type="submission" date="2020-10" db="EMBL/GenBank/DDBJ databases">
        <authorList>
            <person name="Gilroy R."/>
        </authorList>
    </citation>
    <scope>NUCLEOTIDE SEQUENCE</scope>
    <source>
        <strain evidence="8">18911</strain>
    </source>
</reference>
<gene>
    <name evidence="8" type="ORF">IAB05_01595</name>
</gene>
<keyword evidence="6" id="KW-0862">Zinc</keyword>
<dbReference type="Pfam" id="PF00962">
    <property type="entry name" value="A_deaminase"/>
    <property type="match status" value="1"/>
</dbReference>
<evidence type="ECO:0000256" key="3">
    <source>
        <dbReference type="ARBA" id="ARBA00012784"/>
    </source>
</evidence>
<comment type="caution">
    <text evidence="8">The sequence shown here is derived from an EMBL/GenBank/DDBJ whole genome shotgun (WGS) entry which is preliminary data.</text>
</comment>
<comment type="similarity">
    <text evidence="2">Belongs to the metallo-dependent hydrolases superfamily. Adenosine and AMP deaminases family.</text>
</comment>
<evidence type="ECO:0000259" key="7">
    <source>
        <dbReference type="Pfam" id="PF00962"/>
    </source>
</evidence>
<dbReference type="EMBL" id="DVNF01000052">
    <property type="protein sequence ID" value="HIU60065.1"/>
    <property type="molecule type" value="Genomic_DNA"/>
</dbReference>
<feature type="non-terminal residue" evidence="8">
    <location>
        <position position="1"/>
    </location>
</feature>
<name>A0A9D1SHE1_9FIRM</name>
<dbReference type="Proteomes" id="UP000824094">
    <property type="component" value="Unassembled WGS sequence"/>
</dbReference>
<accession>A0A9D1SHE1</accession>
<dbReference type="EC" id="3.5.4.4" evidence="3"/>
<evidence type="ECO:0000313" key="8">
    <source>
        <dbReference type="EMBL" id="HIU60065.1"/>
    </source>
</evidence>
<sequence>GEGIYTGVIFCCMRGADIAENMSVAKLVAEKVANGKGVVGADLAGDEGGYPNSGYAKLFAFFREAGVPFTIHAGEARGAESVRAAIRFGADRIGHGVAAARDPYTADMMRDRGVPAEMCYTSNLQTGAWSSRLGEYPLRKFMQNGIKVSLNSDNMTVSDTNLKKEYALLKITEKEAAVLYLNALEAAFPNAAAAAFFDKAESM</sequence>
<dbReference type="PANTHER" id="PTHR11409:SF43">
    <property type="entry name" value="ADENOSINE DEAMINASE"/>
    <property type="match status" value="1"/>
</dbReference>
<dbReference type="InterPro" id="IPR032466">
    <property type="entry name" value="Metal_Hydrolase"/>
</dbReference>
<evidence type="ECO:0000256" key="6">
    <source>
        <dbReference type="ARBA" id="ARBA00022833"/>
    </source>
</evidence>
<dbReference type="GO" id="GO:0046872">
    <property type="term" value="F:metal ion binding"/>
    <property type="evidence" value="ECO:0007669"/>
    <property type="project" value="UniProtKB-KW"/>
</dbReference>
<dbReference type="Gene3D" id="3.20.20.140">
    <property type="entry name" value="Metal-dependent hydrolases"/>
    <property type="match status" value="1"/>
</dbReference>
<evidence type="ECO:0000256" key="2">
    <source>
        <dbReference type="ARBA" id="ARBA00006676"/>
    </source>
</evidence>
<evidence type="ECO:0000256" key="1">
    <source>
        <dbReference type="ARBA" id="ARBA00001947"/>
    </source>
</evidence>
<dbReference type="InterPro" id="IPR006330">
    <property type="entry name" value="Ado/ade_deaminase"/>
</dbReference>
<organism evidence="8 9">
    <name type="scientific">Candidatus Stercoripulliclostridium merdigallinarum</name>
    <dbReference type="NCBI Taxonomy" id="2840951"/>
    <lineage>
        <taxon>Bacteria</taxon>
        <taxon>Bacillati</taxon>
        <taxon>Bacillota</taxon>
        <taxon>Clostridia</taxon>
        <taxon>Eubacteriales</taxon>
        <taxon>Candidatus Stercoripulliclostridium</taxon>
    </lineage>
</organism>
<protein>
    <recommendedName>
        <fullName evidence="3">adenosine deaminase</fullName>
        <ecNumber evidence="3">3.5.4.4</ecNumber>
    </recommendedName>
</protein>
<dbReference type="AlphaFoldDB" id="A0A9D1SHE1"/>
<feature type="domain" description="Adenosine deaminase" evidence="7">
    <location>
        <begin position="3"/>
        <end position="191"/>
    </location>
</feature>
<reference evidence="8" key="2">
    <citation type="journal article" date="2021" name="PeerJ">
        <title>Extensive microbial diversity within the chicken gut microbiome revealed by metagenomics and culture.</title>
        <authorList>
            <person name="Gilroy R."/>
            <person name="Ravi A."/>
            <person name="Getino M."/>
            <person name="Pursley I."/>
            <person name="Horton D.L."/>
            <person name="Alikhan N.F."/>
            <person name="Baker D."/>
            <person name="Gharbi K."/>
            <person name="Hall N."/>
            <person name="Watson M."/>
            <person name="Adriaenssens E.M."/>
            <person name="Foster-Nyarko E."/>
            <person name="Jarju S."/>
            <person name="Secka A."/>
            <person name="Antonio M."/>
            <person name="Oren A."/>
            <person name="Chaudhuri R.R."/>
            <person name="La Ragione R."/>
            <person name="Hildebrand F."/>
            <person name="Pallen M.J."/>
        </authorList>
    </citation>
    <scope>NUCLEOTIDE SEQUENCE</scope>
    <source>
        <strain evidence="8">18911</strain>
    </source>
</reference>
<dbReference type="GO" id="GO:0043103">
    <property type="term" value="P:hypoxanthine salvage"/>
    <property type="evidence" value="ECO:0007669"/>
    <property type="project" value="TreeGrafter"/>
</dbReference>
<proteinExistence type="inferred from homology"/>
<keyword evidence="4" id="KW-0479">Metal-binding</keyword>